<name>A0AAN8UM06_9MAGN</name>
<feature type="region of interest" description="Disordered" evidence="3">
    <location>
        <begin position="1"/>
        <end position="29"/>
    </location>
</feature>
<dbReference type="PANTHER" id="PTHR22872">
    <property type="entry name" value="BTK-BINDING PROTEIN-RELATED"/>
    <property type="match status" value="1"/>
</dbReference>
<accession>A0AAN8UM06</accession>
<evidence type="ECO:0000256" key="2">
    <source>
        <dbReference type="PROSITE-ProRule" id="PRU00235"/>
    </source>
</evidence>
<reference evidence="4 5" key="1">
    <citation type="submission" date="2023-12" db="EMBL/GenBank/DDBJ databases">
        <title>A high-quality genome assembly for Dillenia turbinata (Dilleniales).</title>
        <authorList>
            <person name="Chanderbali A."/>
        </authorList>
    </citation>
    <scope>NUCLEOTIDE SEQUENCE [LARGE SCALE GENOMIC DNA]</scope>
    <source>
        <strain evidence="4">LSX21</strain>
        <tissue evidence="4">Leaf</tissue>
    </source>
</reference>
<feature type="repeat" description="RCC1" evidence="2">
    <location>
        <begin position="115"/>
        <end position="166"/>
    </location>
</feature>
<dbReference type="Pfam" id="PF00415">
    <property type="entry name" value="RCC1"/>
    <property type="match status" value="1"/>
</dbReference>
<keyword evidence="1" id="KW-0677">Repeat</keyword>
<keyword evidence="5" id="KW-1185">Reference proteome</keyword>
<dbReference type="Gene3D" id="2.130.10.30">
    <property type="entry name" value="Regulator of chromosome condensation 1/beta-lactamase-inhibitor protein II"/>
    <property type="match status" value="1"/>
</dbReference>
<evidence type="ECO:0000313" key="4">
    <source>
        <dbReference type="EMBL" id="KAK6918055.1"/>
    </source>
</evidence>
<dbReference type="InterPro" id="IPR009091">
    <property type="entry name" value="RCC1/BLIP-II"/>
</dbReference>
<evidence type="ECO:0000256" key="3">
    <source>
        <dbReference type="SAM" id="MobiDB-lite"/>
    </source>
</evidence>
<comment type="caution">
    <text evidence="4">The sequence shown here is derived from an EMBL/GenBank/DDBJ whole genome shotgun (WGS) entry which is preliminary data.</text>
</comment>
<dbReference type="EMBL" id="JBAMMX010000022">
    <property type="protein sequence ID" value="KAK6918055.1"/>
    <property type="molecule type" value="Genomic_DNA"/>
</dbReference>
<gene>
    <name evidence="4" type="ORF">RJ641_016477</name>
</gene>
<dbReference type="InterPro" id="IPR000408">
    <property type="entry name" value="Reg_chr_condens"/>
</dbReference>
<dbReference type="InterPro" id="IPR051625">
    <property type="entry name" value="Signaling_Regulatory_Domain"/>
</dbReference>
<proteinExistence type="predicted"/>
<evidence type="ECO:0000313" key="5">
    <source>
        <dbReference type="Proteomes" id="UP001370490"/>
    </source>
</evidence>
<dbReference type="PROSITE" id="PS50012">
    <property type="entry name" value="RCC1_3"/>
    <property type="match status" value="2"/>
</dbReference>
<feature type="repeat" description="RCC1" evidence="2">
    <location>
        <begin position="43"/>
        <end position="114"/>
    </location>
</feature>
<protein>
    <submittedName>
        <fullName evidence="4">Regulator of chromosome condensation, RCC1</fullName>
    </submittedName>
</protein>
<dbReference type="AlphaFoldDB" id="A0AAN8UM06"/>
<dbReference type="SUPFAM" id="SSF50985">
    <property type="entry name" value="RCC1/BLIP-II"/>
    <property type="match status" value="1"/>
</dbReference>
<sequence length="198" mass="21065">MFDDDDSMMAINDSDTPTAAHPSSDLPKSLLRSCEEDDQNVTVQLLSLGRGASGQLGGGTEEIRDFPNPGKGDGARLGFGHENSVFEPSLNPNFDCGLKSVALGVVHSIALTSAGQVFTWGYGDFGALGHSVYHRELSPRLVEGPWDGRISHVATSGTHTAAITESDHHYPPLPSSTVDSIRGLVVESPNMLTMLFCL</sequence>
<dbReference type="PANTHER" id="PTHR22872:SF2">
    <property type="entry name" value="INHIBITOR OF BRUTON TYROSINE KINASE"/>
    <property type="match status" value="1"/>
</dbReference>
<dbReference type="Proteomes" id="UP001370490">
    <property type="component" value="Unassembled WGS sequence"/>
</dbReference>
<evidence type="ECO:0000256" key="1">
    <source>
        <dbReference type="ARBA" id="ARBA00022737"/>
    </source>
</evidence>
<organism evidence="4 5">
    <name type="scientific">Dillenia turbinata</name>
    <dbReference type="NCBI Taxonomy" id="194707"/>
    <lineage>
        <taxon>Eukaryota</taxon>
        <taxon>Viridiplantae</taxon>
        <taxon>Streptophyta</taxon>
        <taxon>Embryophyta</taxon>
        <taxon>Tracheophyta</taxon>
        <taxon>Spermatophyta</taxon>
        <taxon>Magnoliopsida</taxon>
        <taxon>eudicotyledons</taxon>
        <taxon>Gunneridae</taxon>
        <taxon>Pentapetalae</taxon>
        <taxon>Dilleniales</taxon>
        <taxon>Dilleniaceae</taxon>
        <taxon>Dillenia</taxon>
    </lineage>
</organism>